<dbReference type="GO" id="GO:0003677">
    <property type="term" value="F:DNA binding"/>
    <property type="evidence" value="ECO:0007669"/>
    <property type="project" value="InterPro"/>
</dbReference>
<protein>
    <recommendedName>
        <fullName evidence="3">Transcriptional regulator</fullName>
    </recommendedName>
</protein>
<accession>A0A1G1ZJA2</accession>
<dbReference type="EMBL" id="MHJG01000002">
    <property type="protein sequence ID" value="OGY64595.1"/>
    <property type="molecule type" value="Genomic_DNA"/>
</dbReference>
<comment type="caution">
    <text evidence="1">The sequence shown here is derived from an EMBL/GenBank/DDBJ whole genome shotgun (WGS) entry which is preliminary data.</text>
</comment>
<sequence length="90" mass="10255">MKEAIKKKVVRRLKILEGQIRGLQKMVEDEKYCIDILYQSLAAKEALSGAEDLILENHLATHAADQMRSGKSGKTIKEILSIYKLSRKRN</sequence>
<evidence type="ECO:0008006" key="3">
    <source>
        <dbReference type="Google" id="ProtNLM"/>
    </source>
</evidence>
<dbReference type="PANTHER" id="PTHR33677">
    <property type="entry name" value="TRANSCRIPTIONAL REPRESSOR FRMR-RELATED"/>
    <property type="match status" value="1"/>
</dbReference>
<gene>
    <name evidence="1" type="ORF">A3B92_00475</name>
</gene>
<dbReference type="Pfam" id="PF02583">
    <property type="entry name" value="Trns_repr_metal"/>
    <property type="match status" value="1"/>
</dbReference>
<dbReference type="Proteomes" id="UP000177960">
    <property type="component" value="Unassembled WGS sequence"/>
</dbReference>
<name>A0A1G1ZJA2_9BACT</name>
<dbReference type="CDD" id="cd10148">
    <property type="entry name" value="CsoR-like_DUF156"/>
    <property type="match status" value="1"/>
</dbReference>
<dbReference type="InterPro" id="IPR003735">
    <property type="entry name" value="Metal_Tscrpt_repr"/>
</dbReference>
<evidence type="ECO:0000313" key="2">
    <source>
        <dbReference type="Proteomes" id="UP000177960"/>
    </source>
</evidence>
<dbReference type="AlphaFoldDB" id="A0A1G1ZJA2"/>
<dbReference type="Gene3D" id="1.20.58.1000">
    <property type="entry name" value="Metal-sensitive repressor, helix protomer"/>
    <property type="match status" value="1"/>
</dbReference>
<reference evidence="1 2" key="1">
    <citation type="journal article" date="2016" name="Nat. Commun.">
        <title>Thousands of microbial genomes shed light on interconnected biogeochemical processes in an aquifer system.</title>
        <authorList>
            <person name="Anantharaman K."/>
            <person name="Brown C.T."/>
            <person name="Hug L.A."/>
            <person name="Sharon I."/>
            <person name="Castelle C.J."/>
            <person name="Probst A.J."/>
            <person name="Thomas B.C."/>
            <person name="Singh A."/>
            <person name="Wilkins M.J."/>
            <person name="Karaoz U."/>
            <person name="Brodie E.L."/>
            <person name="Williams K.H."/>
            <person name="Hubbard S.S."/>
            <person name="Banfield J.F."/>
        </authorList>
    </citation>
    <scope>NUCLEOTIDE SEQUENCE [LARGE SCALE GENOMIC DNA]</scope>
</reference>
<proteinExistence type="predicted"/>
<dbReference type="InterPro" id="IPR038390">
    <property type="entry name" value="Metal_Tscrpt_repr_sf"/>
</dbReference>
<dbReference type="GO" id="GO:0046872">
    <property type="term" value="F:metal ion binding"/>
    <property type="evidence" value="ECO:0007669"/>
    <property type="project" value="InterPro"/>
</dbReference>
<organism evidence="1 2">
    <name type="scientific">Candidatus Harrisonbacteria bacterium RIFCSPHIGHO2_02_FULL_42_16</name>
    <dbReference type="NCBI Taxonomy" id="1798404"/>
    <lineage>
        <taxon>Bacteria</taxon>
        <taxon>Candidatus Harrisoniibacteriota</taxon>
    </lineage>
</organism>
<evidence type="ECO:0000313" key="1">
    <source>
        <dbReference type="EMBL" id="OGY64595.1"/>
    </source>
</evidence>
<dbReference type="GO" id="GO:0045892">
    <property type="term" value="P:negative regulation of DNA-templated transcription"/>
    <property type="evidence" value="ECO:0007669"/>
    <property type="project" value="UniProtKB-ARBA"/>
</dbReference>
<dbReference type="STRING" id="1798404.A3B92_00475"/>